<protein>
    <submittedName>
        <fullName evidence="2">NAD(P)-dependent dehydrogenase, short-chain alcohol dehydrogenase family</fullName>
    </submittedName>
</protein>
<reference evidence="3" key="1">
    <citation type="submission" date="2016-10" db="EMBL/GenBank/DDBJ databases">
        <authorList>
            <person name="Varghese N."/>
            <person name="Submissions S."/>
        </authorList>
    </citation>
    <scope>NUCLEOTIDE SEQUENCE [LARGE SCALE GENOMIC DNA]</scope>
    <source>
        <strain evidence="3">DSM 40318</strain>
    </source>
</reference>
<dbReference type="InterPro" id="IPR002347">
    <property type="entry name" value="SDR_fam"/>
</dbReference>
<dbReference type="AlphaFoldDB" id="A0A1H4TRM8"/>
<dbReference type="Pfam" id="PF13561">
    <property type="entry name" value="adh_short_C2"/>
    <property type="match status" value="1"/>
</dbReference>
<dbReference type="PANTHER" id="PTHR43975">
    <property type="entry name" value="ZGC:101858"/>
    <property type="match status" value="1"/>
</dbReference>
<evidence type="ECO:0000313" key="3">
    <source>
        <dbReference type="Proteomes" id="UP000198609"/>
    </source>
</evidence>
<keyword evidence="1" id="KW-0560">Oxidoreductase</keyword>
<organism evidence="2 3">
    <name type="scientific">Streptomyces melanosporofaciens</name>
    <dbReference type="NCBI Taxonomy" id="67327"/>
    <lineage>
        <taxon>Bacteria</taxon>
        <taxon>Bacillati</taxon>
        <taxon>Actinomycetota</taxon>
        <taxon>Actinomycetes</taxon>
        <taxon>Kitasatosporales</taxon>
        <taxon>Streptomycetaceae</taxon>
        <taxon>Streptomyces</taxon>
        <taxon>Streptomyces violaceusniger group</taxon>
    </lineage>
</organism>
<dbReference type="EMBL" id="FNST01000002">
    <property type="protein sequence ID" value="SEC59049.1"/>
    <property type="molecule type" value="Genomic_DNA"/>
</dbReference>
<dbReference type="SUPFAM" id="SSF51735">
    <property type="entry name" value="NAD(P)-binding Rossmann-fold domains"/>
    <property type="match status" value="1"/>
</dbReference>
<dbReference type="InterPro" id="IPR036291">
    <property type="entry name" value="NAD(P)-bd_dom_sf"/>
</dbReference>
<gene>
    <name evidence="2" type="ORF">SAMN04490356_4731</name>
</gene>
<dbReference type="GO" id="GO:0016491">
    <property type="term" value="F:oxidoreductase activity"/>
    <property type="evidence" value="ECO:0007669"/>
    <property type="project" value="UniProtKB-KW"/>
</dbReference>
<dbReference type="RefSeq" id="WP_093464618.1">
    <property type="nucleotide sequence ID" value="NZ_FNST01000002.1"/>
</dbReference>
<dbReference type="PRINTS" id="PR00080">
    <property type="entry name" value="SDRFAMILY"/>
</dbReference>
<dbReference type="PRINTS" id="PR00081">
    <property type="entry name" value="GDHRDH"/>
</dbReference>
<name>A0A1H4TRM8_STRMJ</name>
<proteinExistence type="predicted"/>
<dbReference type="FunFam" id="3.40.50.720:FF:000084">
    <property type="entry name" value="Short-chain dehydrogenase reductase"/>
    <property type="match status" value="1"/>
</dbReference>
<evidence type="ECO:0000313" key="2">
    <source>
        <dbReference type="EMBL" id="SEC59049.1"/>
    </source>
</evidence>
<dbReference type="PANTHER" id="PTHR43975:SF2">
    <property type="entry name" value="EG:BACR7A4.14 PROTEIN-RELATED"/>
    <property type="match status" value="1"/>
</dbReference>
<keyword evidence="3" id="KW-1185">Reference proteome</keyword>
<sequence>MTDMTAAHFDGTAVIVTGGGTGIGRAAARTFAEQGAQVLVVGRTAARLAETAADAPGIRPLVADVAAPGAAELIVNTALEAFGRLDVLVNNAAVVRQTPLGDIRREAVEEMLAVNLLAPMYLTEAAVPHLSESAGVVINVSTAIGRRGWPMPGTELYAALKAALDTLTRSWAVQLAPRGVRVAGVAPGPIATSIGRHQGLDTEQIDALRTTLIEHVPLRRLGRVDEVAFWITQLARPEAGYTTGVVLPVDGGALVG</sequence>
<dbReference type="Proteomes" id="UP000198609">
    <property type="component" value="Unassembled WGS sequence"/>
</dbReference>
<dbReference type="Gene3D" id="3.40.50.720">
    <property type="entry name" value="NAD(P)-binding Rossmann-like Domain"/>
    <property type="match status" value="1"/>
</dbReference>
<accession>A0A1H4TRM8</accession>
<evidence type="ECO:0000256" key="1">
    <source>
        <dbReference type="ARBA" id="ARBA00023002"/>
    </source>
</evidence>